<organism evidence="3 4">
    <name type="scientific">Rhamnusium bicolor</name>
    <dbReference type="NCBI Taxonomy" id="1586634"/>
    <lineage>
        <taxon>Eukaryota</taxon>
        <taxon>Metazoa</taxon>
        <taxon>Ecdysozoa</taxon>
        <taxon>Arthropoda</taxon>
        <taxon>Hexapoda</taxon>
        <taxon>Insecta</taxon>
        <taxon>Pterygota</taxon>
        <taxon>Neoptera</taxon>
        <taxon>Endopterygota</taxon>
        <taxon>Coleoptera</taxon>
        <taxon>Polyphaga</taxon>
        <taxon>Cucujiformia</taxon>
        <taxon>Chrysomeloidea</taxon>
        <taxon>Cerambycidae</taxon>
        <taxon>Lepturinae</taxon>
        <taxon>Rhagiini</taxon>
        <taxon>Rhamnusium</taxon>
    </lineage>
</organism>
<dbReference type="AlphaFoldDB" id="A0AAV8X0Q8"/>
<feature type="region of interest" description="Disordered" evidence="2">
    <location>
        <begin position="88"/>
        <end position="115"/>
    </location>
</feature>
<feature type="coiled-coil region" evidence="1">
    <location>
        <begin position="52"/>
        <end position="86"/>
    </location>
</feature>
<accession>A0AAV8X0Q8</accession>
<keyword evidence="1" id="KW-0175">Coiled coil</keyword>
<evidence type="ECO:0000313" key="4">
    <source>
        <dbReference type="Proteomes" id="UP001162156"/>
    </source>
</evidence>
<feature type="region of interest" description="Disordered" evidence="2">
    <location>
        <begin position="338"/>
        <end position="369"/>
    </location>
</feature>
<evidence type="ECO:0000256" key="1">
    <source>
        <dbReference type="SAM" id="Coils"/>
    </source>
</evidence>
<feature type="compositionally biased region" description="Low complexity" evidence="2">
    <location>
        <begin position="345"/>
        <end position="354"/>
    </location>
</feature>
<dbReference type="Proteomes" id="UP001162156">
    <property type="component" value="Unassembled WGS sequence"/>
</dbReference>
<sequence length="486" mass="52271">SVTSTEVPLITTTQAPQPVESTTPTVMLTTATMVPLETTTLVFTVTPSETTTQQLTEEQKKNLETLAELEKEQAAILEQLSFLTSLNFGGNRGGNKKENSDLANRNSNKKKSTPSIEEVLKQYNLSGLDIPTPSSASKYGNSNDALLAALLKEQGISPSTPKSLADQIKQAVSTIFKLLRRGLCSFKAHLPHSKKVAFAPREFLSEFSPKQLQPKKPKPRKPTTRPPGRLMQGLNWLLNALAPPPQAVTRRPAKPVKPKKPPVDQELLANSPTRLTPVVTAAPRPFAPNALSQDDIQKLIKQLEAVQKDPKNADALDLSQIKSLQNLINTNEGVEVLTNSQNGATSRLTTTESTTTKKKQSKKEKGLKSTTVLPTTVSNDLDDVDGDDEELVATTVKPRPSLPPLKLRPVPGVDDNSDPLIRGNLITAAVNVTRAISGFLGSALQDAAYQFTHMFSSGSENVRNLFGGSSLASNVASPSASTNPSG</sequence>
<protein>
    <submittedName>
        <fullName evidence="3">Uncharacterized protein</fullName>
    </submittedName>
</protein>
<dbReference type="EMBL" id="JANEYF010004054">
    <property type="protein sequence ID" value="KAJ8932359.1"/>
    <property type="molecule type" value="Genomic_DNA"/>
</dbReference>
<feature type="non-terminal residue" evidence="3">
    <location>
        <position position="1"/>
    </location>
</feature>
<evidence type="ECO:0000256" key="2">
    <source>
        <dbReference type="SAM" id="MobiDB-lite"/>
    </source>
</evidence>
<gene>
    <name evidence="3" type="ORF">NQ314_014726</name>
</gene>
<evidence type="ECO:0000313" key="3">
    <source>
        <dbReference type="EMBL" id="KAJ8932359.1"/>
    </source>
</evidence>
<proteinExistence type="predicted"/>
<feature type="region of interest" description="Disordered" evidence="2">
    <location>
        <begin position="246"/>
        <end position="266"/>
    </location>
</feature>
<reference evidence="3" key="1">
    <citation type="journal article" date="2023" name="Insect Mol. Biol.">
        <title>Genome sequencing provides insights into the evolution of gene families encoding plant cell wall-degrading enzymes in longhorned beetles.</title>
        <authorList>
            <person name="Shin N.R."/>
            <person name="Okamura Y."/>
            <person name="Kirsch R."/>
            <person name="Pauchet Y."/>
        </authorList>
    </citation>
    <scope>NUCLEOTIDE SEQUENCE</scope>
    <source>
        <strain evidence="3">RBIC_L_NR</strain>
    </source>
</reference>
<feature type="region of interest" description="Disordered" evidence="2">
    <location>
        <begin position="1"/>
        <end position="20"/>
    </location>
</feature>
<feature type="compositionally biased region" description="Basic residues" evidence="2">
    <location>
        <begin position="251"/>
        <end position="260"/>
    </location>
</feature>
<keyword evidence="4" id="KW-1185">Reference proteome</keyword>
<comment type="caution">
    <text evidence="3">The sequence shown here is derived from an EMBL/GenBank/DDBJ whole genome shotgun (WGS) entry which is preliminary data.</text>
</comment>
<feature type="region of interest" description="Disordered" evidence="2">
    <location>
        <begin position="207"/>
        <end position="228"/>
    </location>
</feature>
<feature type="compositionally biased region" description="Basic residues" evidence="2">
    <location>
        <begin position="213"/>
        <end position="223"/>
    </location>
</feature>
<name>A0AAV8X0Q8_9CUCU</name>